<dbReference type="Gene3D" id="3.40.50.620">
    <property type="entry name" value="HUPs"/>
    <property type="match status" value="1"/>
</dbReference>
<protein>
    <submittedName>
        <fullName evidence="10">Electron transfer flavoprotein alpha subunit</fullName>
    </submittedName>
</protein>
<dbReference type="InterPro" id="IPR014731">
    <property type="entry name" value="ETF_asu_C"/>
</dbReference>
<comment type="similarity">
    <text evidence="1">Belongs to the ETF alpha-subunit/FixB family.</text>
</comment>
<evidence type="ECO:0000256" key="4">
    <source>
        <dbReference type="ARBA" id="ARBA00022723"/>
    </source>
</evidence>
<dbReference type="Gene3D" id="3.40.50.1220">
    <property type="entry name" value="TPP-binding domain"/>
    <property type="match status" value="1"/>
</dbReference>
<evidence type="ECO:0000313" key="10">
    <source>
        <dbReference type="EMBL" id="MBP1924694.1"/>
    </source>
</evidence>
<dbReference type="SUPFAM" id="SSF52467">
    <property type="entry name" value="DHS-like NAD/FAD-binding domain"/>
    <property type="match status" value="1"/>
</dbReference>
<dbReference type="InterPro" id="IPR017900">
    <property type="entry name" value="4Fe4S_Fe_S_CS"/>
</dbReference>
<dbReference type="PANTHER" id="PTHR43153:SF1">
    <property type="entry name" value="ELECTRON TRANSFER FLAVOPROTEIN SUBUNIT ALPHA, MITOCHONDRIAL"/>
    <property type="match status" value="1"/>
</dbReference>
<dbReference type="PIRSF" id="PIRSF000089">
    <property type="entry name" value="Electra_flavoP_a"/>
    <property type="match status" value="1"/>
</dbReference>
<evidence type="ECO:0000256" key="1">
    <source>
        <dbReference type="ARBA" id="ARBA00005817"/>
    </source>
</evidence>
<reference evidence="10 11" key="1">
    <citation type="submission" date="2021-03" db="EMBL/GenBank/DDBJ databases">
        <title>Genomic Encyclopedia of Type Strains, Phase IV (KMG-IV): sequencing the most valuable type-strain genomes for metagenomic binning, comparative biology and taxonomic classification.</title>
        <authorList>
            <person name="Goeker M."/>
        </authorList>
    </citation>
    <scope>NUCLEOTIDE SEQUENCE [LARGE SCALE GENOMIC DNA]</scope>
    <source>
        <strain evidence="10 11">DSM 24004</strain>
    </source>
</reference>
<feature type="domain" description="4Fe-4S ferredoxin-type" evidence="9">
    <location>
        <begin position="2"/>
        <end position="31"/>
    </location>
</feature>
<dbReference type="SUPFAM" id="SSF52402">
    <property type="entry name" value="Adenine nucleotide alpha hydrolases-like"/>
    <property type="match status" value="1"/>
</dbReference>
<sequence length="391" mass="42283">MASIDIIKEQCIGCKKCVGACPFGAIEIIGKKAEIKDNCTLCGVCVESCKFNAINFEFDVVENVDISNYEGIFVFAEQRYGKLKTVSLELIGKAKSLAQELNTSVTAVLLGHSIDNLSKELIAYGADKVLVMDAPWLNDFNDHVYGEVMVKLIKDYKPEIVLIGATSNGRSLAPHISSSLRTGLTADCTVLDIDKEERLLLQTRPAFGGNLMATIVCENHRPQMSTVRPKVFKPLEPDYSREGIINILPIPTPVERFVEKIKNIDNNETISLADADIIVSVGKGIGSAKNIQLAKDLADVLGGALGASRSVVDSGWIPYSQQIGQTGKTVAPKIYIACGISGAIQHIAGLADIETIVAINIDPDAPIFKVAHYGIVGDCREILPMLIKKIK</sequence>
<dbReference type="Pfam" id="PF13237">
    <property type="entry name" value="Fer4_10"/>
    <property type="match status" value="1"/>
</dbReference>
<dbReference type="Pfam" id="PF00766">
    <property type="entry name" value="ETF_alpha"/>
    <property type="match status" value="1"/>
</dbReference>
<keyword evidence="4" id="KW-0479">Metal-binding</keyword>
<keyword evidence="5" id="KW-0274">FAD</keyword>
<dbReference type="PANTHER" id="PTHR43153">
    <property type="entry name" value="ELECTRON TRANSFER FLAVOPROTEIN ALPHA"/>
    <property type="match status" value="1"/>
</dbReference>
<dbReference type="InterPro" id="IPR029035">
    <property type="entry name" value="DHS-like_NAD/FAD-binding_dom"/>
</dbReference>
<dbReference type="PROSITE" id="PS00696">
    <property type="entry name" value="ETF_ALPHA"/>
    <property type="match status" value="1"/>
</dbReference>
<dbReference type="InterPro" id="IPR017896">
    <property type="entry name" value="4Fe4S_Fe-S-bd"/>
</dbReference>
<keyword evidence="8" id="KW-0411">Iron-sulfur</keyword>
<dbReference type="InterPro" id="IPR014730">
    <property type="entry name" value="ETF_a/b_N"/>
</dbReference>
<dbReference type="InterPro" id="IPR001308">
    <property type="entry name" value="ETF_a/FixB"/>
</dbReference>
<feature type="domain" description="4Fe-4S ferredoxin-type" evidence="9">
    <location>
        <begin position="36"/>
        <end position="59"/>
    </location>
</feature>
<name>A0ABS4GAI0_9FIRM</name>
<comment type="caution">
    <text evidence="10">The sequence shown here is derived from an EMBL/GenBank/DDBJ whole genome shotgun (WGS) entry which is preliminary data.</text>
</comment>
<evidence type="ECO:0000313" key="11">
    <source>
        <dbReference type="Proteomes" id="UP001519342"/>
    </source>
</evidence>
<evidence type="ECO:0000256" key="5">
    <source>
        <dbReference type="ARBA" id="ARBA00022827"/>
    </source>
</evidence>
<dbReference type="CDD" id="cd01715">
    <property type="entry name" value="ETF_alpha"/>
    <property type="match status" value="1"/>
</dbReference>
<dbReference type="InterPro" id="IPR018206">
    <property type="entry name" value="ETF_asu_C_CS"/>
</dbReference>
<dbReference type="InterPro" id="IPR014729">
    <property type="entry name" value="Rossmann-like_a/b/a_fold"/>
</dbReference>
<dbReference type="Pfam" id="PF01012">
    <property type="entry name" value="ETF"/>
    <property type="match status" value="1"/>
</dbReference>
<dbReference type="PROSITE" id="PS00198">
    <property type="entry name" value="4FE4S_FER_1"/>
    <property type="match status" value="1"/>
</dbReference>
<keyword evidence="3" id="KW-0285">Flavoprotein</keyword>
<proteinExistence type="inferred from homology"/>
<evidence type="ECO:0000256" key="3">
    <source>
        <dbReference type="ARBA" id="ARBA00022630"/>
    </source>
</evidence>
<evidence type="ECO:0000256" key="8">
    <source>
        <dbReference type="ARBA" id="ARBA00023014"/>
    </source>
</evidence>
<evidence type="ECO:0000256" key="2">
    <source>
        <dbReference type="ARBA" id="ARBA00022448"/>
    </source>
</evidence>
<organism evidence="10 11">
    <name type="scientific">Sedimentibacter acidaminivorans</name>
    <dbReference type="NCBI Taxonomy" id="913099"/>
    <lineage>
        <taxon>Bacteria</taxon>
        <taxon>Bacillati</taxon>
        <taxon>Bacillota</taxon>
        <taxon>Tissierellia</taxon>
        <taxon>Sedimentibacter</taxon>
    </lineage>
</organism>
<dbReference type="SMART" id="SM00893">
    <property type="entry name" value="ETF"/>
    <property type="match status" value="1"/>
</dbReference>
<dbReference type="InterPro" id="IPR033947">
    <property type="entry name" value="ETF_alpha_N"/>
</dbReference>
<dbReference type="PROSITE" id="PS51379">
    <property type="entry name" value="4FE4S_FER_2"/>
    <property type="match status" value="2"/>
</dbReference>
<keyword evidence="7" id="KW-0408">Iron</keyword>
<dbReference type="Proteomes" id="UP001519342">
    <property type="component" value="Unassembled WGS sequence"/>
</dbReference>
<keyword evidence="11" id="KW-1185">Reference proteome</keyword>
<accession>A0ABS4GAI0</accession>
<gene>
    <name evidence="10" type="ORF">J2Z76_000547</name>
</gene>
<dbReference type="EMBL" id="JAGGKS010000001">
    <property type="protein sequence ID" value="MBP1924694.1"/>
    <property type="molecule type" value="Genomic_DNA"/>
</dbReference>
<keyword evidence="2" id="KW-0813">Transport</keyword>
<evidence type="ECO:0000256" key="6">
    <source>
        <dbReference type="ARBA" id="ARBA00022982"/>
    </source>
</evidence>
<dbReference type="SUPFAM" id="SSF54862">
    <property type="entry name" value="4Fe-4S ferredoxins"/>
    <property type="match status" value="1"/>
</dbReference>
<dbReference type="Gene3D" id="3.30.70.20">
    <property type="match status" value="1"/>
</dbReference>
<keyword evidence="6" id="KW-0249">Electron transport</keyword>
<evidence type="ECO:0000256" key="7">
    <source>
        <dbReference type="ARBA" id="ARBA00023004"/>
    </source>
</evidence>
<evidence type="ECO:0000259" key="9">
    <source>
        <dbReference type="PROSITE" id="PS51379"/>
    </source>
</evidence>
<dbReference type="RefSeq" id="WP_209510440.1">
    <property type="nucleotide sequence ID" value="NZ_JAGGKS010000001.1"/>
</dbReference>